<dbReference type="HOGENOM" id="CLU_1110785_0_0_10"/>
<sequence>MRVKLAFFLFLFSFFLLSCQSSTKKQDLSKVKLLPLPALALDQDSSIQMRGFNYQNGRLSMIVQNLLLGQAVDSLRKRGQKYIPLGLHLHLVLNDSLHAAQNDRNFQIKIPDGPQLFKAFLSAPNGQVIRAPQAFVCRDIETLNQSVRKSIPNRQAQIAYASPLGQFSPQESQNVIVDFYRYNCKIGPQNYQVLLELDQKRSWWIQNWQAHSLQNLPPGPHQIQLSLYNAQKEKVYGPIAEEILILEEEE</sequence>
<evidence type="ECO:0008006" key="4">
    <source>
        <dbReference type="Google" id="ProtNLM"/>
    </source>
</evidence>
<evidence type="ECO:0000313" key="3">
    <source>
        <dbReference type="Proteomes" id="UP000005113"/>
    </source>
</evidence>
<gene>
    <name evidence="2" type="ORF">SapgrDRAFT_2141</name>
</gene>
<feature type="signal peptide" evidence="1">
    <location>
        <begin position="1"/>
        <end position="18"/>
    </location>
</feature>
<dbReference type="Proteomes" id="UP000005113">
    <property type="component" value="Unassembled WGS sequence"/>
</dbReference>
<organism evidence="2 3">
    <name type="scientific">Saprospira grandis DSM 2844</name>
    <dbReference type="NCBI Taxonomy" id="694433"/>
    <lineage>
        <taxon>Bacteria</taxon>
        <taxon>Pseudomonadati</taxon>
        <taxon>Bacteroidota</taxon>
        <taxon>Saprospiria</taxon>
        <taxon>Saprospirales</taxon>
        <taxon>Saprospiraceae</taxon>
        <taxon>Saprospira</taxon>
    </lineage>
</organism>
<dbReference type="EMBL" id="JH719942">
    <property type="protein sequence ID" value="EJF53824.1"/>
    <property type="molecule type" value="Genomic_DNA"/>
</dbReference>
<proteinExistence type="predicted"/>
<feature type="chain" id="PRO_5003737456" description="Lipoprotein" evidence="1">
    <location>
        <begin position="19"/>
        <end position="250"/>
    </location>
</feature>
<dbReference type="PROSITE" id="PS51257">
    <property type="entry name" value="PROKAR_LIPOPROTEIN"/>
    <property type="match status" value="1"/>
</dbReference>
<dbReference type="RefSeq" id="WP_002659503.1">
    <property type="nucleotide sequence ID" value="NZ_JH719942.1"/>
</dbReference>
<reference evidence="3" key="1">
    <citation type="journal article" date="2012" name="Stand. Genomic Sci.">
        <title>Permanent draft genome sequence of the gliding predator Saprospira grandis strain Sa g1 (= HR1).</title>
        <authorList>
            <person name="Mavromatis K."/>
            <person name="Chertkov O."/>
            <person name="Lapidus A."/>
            <person name="Nolan M."/>
            <person name="Lucas S."/>
            <person name="Tice H."/>
            <person name="Del Rio T.G."/>
            <person name="Cheng J.F."/>
            <person name="Han C."/>
            <person name="Tapia R."/>
            <person name="Bruce D."/>
            <person name="Goodwin L.A."/>
            <person name="Pitluck S."/>
            <person name="Huntemann M."/>
            <person name="Liolios K."/>
            <person name="Pagani I."/>
            <person name="Ivanova N."/>
            <person name="Mikhailova N."/>
            <person name="Pati A."/>
            <person name="Chen A."/>
            <person name="Palaniappan K."/>
            <person name="Land M."/>
            <person name="Brambilla E.M."/>
            <person name="Rohde M."/>
            <person name="Spring S."/>
            <person name="Goker M."/>
            <person name="Detter J.C."/>
            <person name="Bristow J."/>
            <person name="Eisen J.A."/>
            <person name="Markowitz V."/>
            <person name="Hugenholtz P."/>
            <person name="Kyrpides N.C."/>
            <person name="Klenk H.P."/>
            <person name="Woyke T."/>
        </authorList>
    </citation>
    <scope>NUCLEOTIDE SEQUENCE [LARGE SCALE GENOMIC DNA]</scope>
    <source>
        <strain evidence="3">DSM 2844</strain>
    </source>
</reference>
<evidence type="ECO:0000313" key="2">
    <source>
        <dbReference type="EMBL" id="EJF53824.1"/>
    </source>
</evidence>
<dbReference type="OrthoDB" id="647046at2"/>
<protein>
    <recommendedName>
        <fullName evidence="4">Lipoprotein</fullName>
    </recommendedName>
</protein>
<name>J0P214_9BACT</name>
<evidence type="ECO:0000256" key="1">
    <source>
        <dbReference type="SAM" id="SignalP"/>
    </source>
</evidence>
<keyword evidence="1" id="KW-0732">Signal</keyword>
<dbReference type="AlphaFoldDB" id="J0P214"/>
<accession>J0P214</accession>